<sequence>MTLLTALLLLLGMTTTSFVSPEGAGYTAYMDGQRLGWYGAQQEAEQAYNLALPTEDARLHEASCTRVQEMARHWSPNHLRPNGDRWWMGLELGPGIHTEVAVIHALTLQIAIDAWLGSPAHAPVLEDPITAYGLCYEPTNNTWVAIARR</sequence>
<accession>A0A0F9E2E6</accession>
<organism evidence="1">
    <name type="scientific">marine sediment metagenome</name>
    <dbReference type="NCBI Taxonomy" id="412755"/>
    <lineage>
        <taxon>unclassified sequences</taxon>
        <taxon>metagenomes</taxon>
        <taxon>ecological metagenomes</taxon>
    </lineage>
</organism>
<dbReference type="EMBL" id="LAZR01038943">
    <property type="protein sequence ID" value="KKL18248.1"/>
    <property type="molecule type" value="Genomic_DNA"/>
</dbReference>
<dbReference type="AlphaFoldDB" id="A0A0F9E2E6"/>
<proteinExistence type="predicted"/>
<comment type="caution">
    <text evidence="1">The sequence shown here is derived from an EMBL/GenBank/DDBJ whole genome shotgun (WGS) entry which is preliminary data.</text>
</comment>
<name>A0A0F9E2E6_9ZZZZ</name>
<evidence type="ECO:0008006" key="2">
    <source>
        <dbReference type="Google" id="ProtNLM"/>
    </source>
</evidence>
<protein>
    <recommendedName>
        <fullName evidence="2">SCP domain-containing protein</fullName>
    </recommendedName>
</protein>
<evidence type="ECO:0000313" key="1">
    <source>
        <dbReference type="EMBL" id="KKL18248.1"/>
    </source>
</evidence>
<reference evidence="1" key="1">
    <citation type="journal article" date="2015" name="Nature">
        <title>Complex archaea that bridge the gap between prokaryotes and eukaryotes.</title>
        <authorList>
            <person name="Spang A."/>
            <person name="Saw J.H."/>
            <person name="Jorgensen S.L."/>
            <person name="Zaremba-Niedzwiedzka K."/>
            <person name="Martijn J."/>
            <person name="Lind A.E."/>
            <person name="van Eijk R."/>
            <person name="Schleper C."/>
            <person name="Guy L."/>
            <person name="Ettema T.J."/>
        </authorList>
    </citation>
    <scope>NUCLEOTIDE SEQUENCE</scope>
</reference>
<gene>
    <name evidence="1" type="ORF">LCGC14_2477440</name>
</gene>